<evidence type="ECO:0000313" key="3">
    <source>
        <dbReference type="Proteomes" id="UP000622797"/>
    </source>
</evidence>
<name>A0A8H4WRN5_9HYPO</name>
<dbReference type="OrthoDB" id="5084830at2759"/>
<comment type="caution">
    <text evidence="2">The sequence shown here is derived from an EMBL/GenBank/DDBJ whole genome shotgun (WGS) entry which is preliminary data.</text>
</comment>
<feature type="region of interest" description="Disordered" evidence="1">
    <location>
        <begin position="317"/>
        <end position="343"/>
    </location>
</feature>
<protein>
    <submittedName>
        <fullName evidence="2">Uncharacterized protein</fullName>
    </submittedName>
</protein>
<feature type="region of interest" description="Disordered" evidence="1">
    <location>
        <begin position="434"/>
        <end position="464"/>
    </location>
</feature>
<keyword evidence="3" id="KW-1185">Reference proteome</keyword>
<feature type="compositionally biased region" description="Basic and acidic residues" evidence="1">
    <location>
        <begin position="440"/>
        <end position="464"/>
    </location>
</feature>
<dbReference type="Gene3D" id="1.10.287.1490">
    <property type="match status" value="1"/>
</dbReference>
<gene>
    <name evidence="2" type="ORF">FSARC_13887</name>
</gene>
<sequence>MSKQTTLGLGPAGLKHFYQSTVKDMVAKGRALMTELTDSLDKLKRGPVKTATEAGYTSETLEETREWNDKVDLAETFLQTEENNMQRLNELLDQSRQNLQNGDTTLDAADDLPDRDARKALITETLGWMLQEHPRIRQFVQSLNCEMTPQIEEALANMDLDDPDDSLAAQMSQAATQGPSRNELTERIASLEGELQTARDNAQAQSSLIGTLKKDNGELKGELSNQRTGEASLRKKMEERLEKADELRLNAEVAERAQNRETKQANLRTETAEQLVLDKDKELHEHQIQVKSLEGRQETLQRLLDVEKQRVKTLEQEAQRLKDDSQKQLDANESLRKDRDTWKGRADQGEIRIVNLEAQVGGGKAQLAEQQGDQRALASERDRAIEDLRKARQRADNNRDSALQWRQVSERHATTITTLELELETKLREKAEELDDLEEERDHVSSKLEASRKSVRDQKAKVEEWTKRCGRRDDTIGERDEQIEELDQELTDTKIDLKTKERQLEQQQEELDSTKARRDELQGECSRAKQSIKDLSKKVESQRSKLNKQKTNLEKLDEETQNQVSSLKDMEGSARTIAQLVMTECPSGNWQDILAQIDWNSPIVVADPTPKGWEVLDSWSSNDVLKVETRTDSLTTLFLLLILAVETKSVDGLVGYLVSIQLRLDSDSECILPVVRILLLSISKCLELPQIHAFQVFLLLQVAKRVGKAWPQVEGIVPTGNEHARVTSLCRAVEAWEQKKLQGDLEFEASLQYEDLALVGFCRKPNGILMFGERDLRWIDHDFVAIESATITLGVGEDSIELDPEGDGWDWWWKHIL</sequence>
<organism evidence="2 3">
    <name type="scientific">Fusarium sarcochroum</name>
    <dbReference type="NCBI Taxonomy" id="1208366"/>
    <lineage>
        <taxon>Eukaryota</taxon>
        <taxon>Fungi</taxon>
        <taxon>Dikarya</taxon>
        <taxon>Ascomycota</taxon>
        <taxon>Pezizomycotina</taxon>
        <taxon>Sordariomycetes</taxon>
        <taxon>Hypocreomycetidae</taxon>
        <taxon>Hypocreales</taxon>
        <taxon>Nectriaceae</taxon>
        <taxon>Fusarium</taxon>
        <taxon>Fusarium lateritium species complex</taxon>
    </lineage>
</organism>
<proteinExistence type="predicted"/>
<dbReference type="Proteomes" id="UP000622797">
    <property type="component" value="Unassembled WGS sequence"/>
</dbReference>
<evidence type="ECO:0000256" key="1">
    <source>
        <dbReference type="SAM" id="MobiDB-lite"/>
    </source>
</evidence>
<reference evidence="2" key="1">
    <citation type="journal article" date="2020" name="BMC Genomics">
        <title>Correction to: Identification and distribution of gene clusters required for synthesis of sphingolipid metabolism inhibitors in diverse species of the filamentous fungus Fusarium.</title>
        <authorList>
            <person name="Kim H.S."/>
            <person name="Lohmar J.M."/>
            <person name="Busman M."/>
            <person name="Brown D.W."/>
            <person name="Naumann T.A."/>
            <person name="Divon H.H."/>
            <person name="Lysoe E."/>
            <person name="Uhlig S."/>
            <person name="Proctor R.H."/>
        </authorList>
    </citation>
    <scope>NUCLEOTIDE SEQUENCE</scope>
    <source>
        <strain evidence="2">NRRL 20472</strain>
    </source>
</reference>
<evidence type="ECO:0000313" key="2">
    <source>
        <dbReference type="EMBL" id="KAF4947792.1"/>
    </source>
</evidence>
<feature type="compositionally biased region" description="Basic and acidic residues" evidence="1">
    <location>
        <begin position="317"/>
        <end position="327"/>
    </location>
</feature>
<feature type="compositionally biased region" description="Basic and acidic residues" evidence="1">
    <location>
        <begin position="333"/>
        <end position="343"/>
    </location>
</feature>
<reference evidence="2" key="2">
    <citation type="submission" date="2020-05" db="EMBL/GenBank/DDBJ databases">
        <authorList>
            <person name="Kim H.-S."/>
            <person name="Proctor R.H."/>
            <person name="Brown D.W."/>
        </authorList>
    </citation>
    <scope>NUCLEOTIDE SEQUENCE</scope>
    <source>
        <strain evidence="2">NRRL 20472</strain>
    </source>
</reference>
<feature type="region of interest" description="Disordered" evidence="1">
    <location>
        <begin position="505"/>
        <end position="568"/>
    </location>
</feature>
<feature type="compositionally biased region" description="Basic and acidic residues" evidence="1">
    <location>
        <begin position="531"/>
        <end position="543"/>
    </location>
</feature>
<dbReference type="AlphaFoldDB" id="A0A8H4WRN5"/>
<accession>A0A8H4WRN5</accession>
<dbReference type="EMBL" id="JABEXW010001086">
    <property type="protein sequence ID" value="KAF4947792.1"/>
    <property type="molecule type" value="Genomic_DNA"/>
</dbReference>
<feature type="compositionally biased region" description="Basic and acidic residues" evidence="1">
    <location>
        <begin position="512"/>
        <end position="521"/>
    </location>
</feature>